<evidence type="ECO:0000259" key="3">
    <source>
        <dbReference type="Pfam" id="PF13505"/>
    </source>
</evidence>
<evidence type="ECO:0000256" key="1">
    <source>
        <dbReference type="ARBA" id="ARBA00022729"/>
    </source>
</evidence>
<organism evidence="4 5">
    <name type="scientific">Prevotella aurantiaca</name>
    <dbReference type="NCBI Taxonomy" id="596085"/>
    <lineage>
        <taxon>Bacteria</taxon>
        <taxon>Pseudomonadati</taxon>
        <taxon>Bacteroidota</taxon>
        <taxon>Bacteroidia</taxon>
        <taxon>Bacteroidales</taxon>
        <taxon>Prevotellaceae</taxon>
        <taxon>Prevotella</taxon>
    </lineage>
</organism>
<evidence type="ECO:0000313" key="4">
    <source>
        <dbReference type="EMBL" id="MBF1384915.1"/>
    </source>
</evidence>
<evidence type="ECO:0000256" key="2">
    <source>
        <dbReference type="SAM" id="SignalP"/>
    </source>
</evidence>
<name>A0A930HN65_9BACT</name>
<protein>
    <submittedName>
        <fullName evidence="4">Porin family protein</fullName>
    </submittedName>
</protein>
<keyword evidence="1 2" id="KW-0732">Signal</keyword>
<dbReference type="InterPro" id="IPR011250">
    <property type="entry name" value="OMP/PagP_B-barrel"/>
</dbReference>
<dbReference type="InterPro" id="IPR027385">
    <property type="entry name" value="Beta-barrel_OMP"/>
</dbReference>
<dbReference type="RefSeq" id="WP_273160724.1">
    <property type="nucleotide sequence ID" value="NZ_JABZSJ010000052.1"/>
</dbReference>
<accession>A0A930HN65</accession>
<gene>
    <name evidence="4" type="ORF">HXN26_08740</name>
</gene>
<comment type="caution">
    <text evidence="4">The sequence shown here is derived from an EMBL/GenBank/DDBJ whole genome shotgun (WGS) entry which is preliminary data.</text>
</comment>
<dbReference type="Pfam" id="PF13505">
    <property type="entry name" value="OMP_b-brl"/>
    <property type="match status" value="1"/>
</dbReference>
<dbReference type="Proteomes" id="UP000771736">
    <property type="component" value="Unassembled WGS sequence"/>
</dbReference>
<sequence>MKKIVSLALLYVGMFISTSANAQGVKFGVKGGLNVTDMHLSPELFSQSNRIGGFIGPTIKFTLPIIGFGVDASTLYDFREAKVVDPFNQEKTIKQQQISIPVNLSYSIGLGPRASAILFAGPQWSLNIGEKEFDWSKGSNYSFKDSNFSINAGVGVTFMDHLQISANYNMAMGKTADVKIGEAVENAAGQLIGKKAKSRNNSWQISLAYYF</sequence>
<dbReference type="EMBL" id="JABZSJ010000052">
    <property type="protein sequence ID" value="MBF1384915.1"/>
    <property type="molecule type" value="Genomic_DNA"/>
</dbReference>
<feature type="domain" description="Outer membrane protein beta-barrel" evidence="3">
    <location>
        <begin position="9"/>
        <end position="211"/>
    </location>
</feature>
<dbReference type="AlphaFoldDB" id="A0A930HN65"/>
<proteinExistence type="predicted"/>
<feature type="signal peptide" evidence="2">
    <location>
        <begin position="1"/>
        <end position="22"/>
    </location>
</feature>
<evidence type="ECO:0000313" key="5">
    <source>
        <dbReference type="Proteomes" id="UP000771736"/>
    </source>
</evidence>
<reference evidence="4" key="1">
    <citation type="submission" date="2020-04" db="EMBL/GenBank/DDBJ databases">
        <title>Deep metagenomics examines the oral microbiome during advanced dental caries in children, revealing novel taxa and co-occurrences with host molecules.</title>
        <authorList>
            <person name="Baker J.L."/>
            <person name="Morton J.T."/>
            <person name="Dinis M."/>
            <person name="Alvarez R."/>
            <person name="Tran N.C."/>
            <person name="Knight R."/>
            <person name="Edlund A."/>
        </authorList>
    </citation>
    <scope>NUCLEOTIDE SEQUENCE</scope>
    <source>
        <strain evidence="4">JCVI_44_bin.5</strain>
    </source>
</reference>
<dbReference type="SUPFAM" id="SSF56925">
    <property type="entry name" value="OMPA-like"/>
    <property type="match status" value="1"/>
</dbReference>
<feature type="chain" id="PRO_5037771199" evidence="2">
    <location>
        <begin position="23"/>
        <end position="211"/>
    </location>
</feature>